<dbReference type="Proteomes" id="UP000092460">
    <property type="component" value="Unassembled WGS sequence"/>
</dbReference>
<feature type="transmembrane region" description="Helical" evidence="1">
    <location>
        <begin position="12"/>
        <end position="34"/>
    </location>
</feature>
<accession>A0A1B0BL50</accession>
<protein>
    <submittedName>
        <fullName evidence="2">Uncharacterized protein</fullName>
    </submittedName>
</protein>
<evidence type="ECO:0000256" key="1">
    <source>
        <dbReference type="SAM" id="Phobius"/>
    </source>
</evidence>
<dbReference type="EMBL" id="JXJN01016215">
    <property type="status" value="NOT_ANNOTATED_CDS"/>
    <property type="molecule type" value="Genomic_DNA"/>
</dbReference>
<keyword evidence="3" id="KW-1185">Reference proteome</keyword>
<reference evidence="3" key="1">
    <citation type="submission" date="2015-01" db="EMBL/GenBank/DDBJ databases">
        <authorList>
            <person name="Aksoy S."/>
            <person name="Warren W."/>
            <person name="Wilson R.K."/>
        </authorList>
    </citation>
    <scope>NUCLEOTIDE SEQUENCE [LARGE SCALE GENOMIC DNA]</scope>
    <source>
        <strain evidence="3">IAEA</strain>
    </source>
</reference>
<dbReference type="EMBL" id="JXJN01016214">
    <property type="status" value="NOT_ANNOTATED_CDS"/>
    <property type="molecule type" value="Genomic_DNA"/>
</dbReference>
<dbReference type="VEuPathDB" id="VectorBase:GPPI033550"/>
<sequence length="112" mass="12617">MMRKINTPTPITSVLNIDLICPASMISALSIILTRRKLPIIARVDKIAVSVVLIIPSRISSLAEAWLQMPRQLIVTLPTVCNLWWNWLMTFGSGLMSIIRTTKSFHMVDNNN</sequence>
<name>A0A1B0BL50_9MUSC</name>
<dbReference type="EnsemblMetazoa" id="GPPI033550-RA">
    <property type="protein sequence ID" value="GPPI033550-PA"/>
    <property type="gene ID" value="GPPI033550"/>
</dbReference>
<keyword evidence="1" id="KW-0472">Membrane</keyword>
<evidence type="ECO:0000313" key="3">
    <source>
        <dbReference type="Proteomes" id="UP000092460"/>
    </source>
</evidence>
<organism evidence="2 3">
    <name type="scientific">Glossina palpalis gambiensis</name>
    <dbReference type="NCBI Taxonomy" id="67801"/>
    <lineage>
        <taxon>Eukaryota</taxon>
        <taxon>Metazoa</taxon>
        <taxon>Ecdysozoa</taxon>
        <taxon>Arthropoda</taxon>
        <taxon>Hexapoda</taxon>
        <taxon>Insecta</taxon>
        <taxon>Pterygota</taxon>
        <taxon>Neoptera</taxon>
        <taxon>Endopterygota</taxon>
        <taxon>Diptera</taxon>
        <taxon>Brachycera</taxon>
        <taxon>Muscomorpha</taxon>
        <taxon>Hippoboscoidea</taxon>
        <taxon>Glossinidae</taxon>
        <taxon>Glossina</taxon>
    </lineage>
</organism>
<keyword evidence="1" id="KW-1133">Transmembrane helix</keyword>
<reference evidence="2" key="2">
    <citation type="submission" date="2020-05" db="UniProtKB">
        <authorList>
            <consortium name="EnsemblMetazoa"/>
        </authorList>
    </citation>
    <scope>IDENTIFICATION</scope>
    <source>
        <strain evidence="2">IAEA</strain>
    </source>
</reference>
<dbReference type="AlphaFoldDB" id="A0A1B0BL50"/>
<evidence type="ECO:0000313" key="2">
    <source>
        <dbReference type="EnsemblMetazoa" id="GPPI033550-PA"/>
    </source>
</evidence>
<keyword evidence="1" id="KW-0812">Transmembrane</keyword>
<proteinExistence type="predicted"/>